<evidence type="ECO:0000313" key="3">
    <source>
        <dbReference type="Proteomes" id="UP000585474"/>
    </source>
</evidence>
<feature type="region of interest" description="Disordered" evidence="1">
    <location>
        <begin position="49"/>
        <end position="69"/>
    </location>
</feature>
<comment type="caution">
    <text evidence="2">The sequence shown here is derived from an EMBL/GenBank/DDBJ whole genome shotgun (WGS) entry which is preliminary data.</text>
</comment>
<evidence type="ECO:0000256" key="1">
    <source>
        <dbReference type="SAM" id="MobiDB-lite"/>
    </source>
</evidence>
<keyword evidence="3" id="KW-1185">Reference proteome</keyword>
<dbReference type="AlphaFoldDB" id="A0A7J0DKM4"/>
<accession>A0A7J0DKM4</accession>
<proteinExistence type="predicted"/>
<sequence length="69" mass="7899">MLRCIVVVLFQHRTRILYIQPHILQCQLPNSALEWPNCQGMSCIEASPPRETNPPMMLPSLEGPKQDID</sequence>
<reference evidence="3" key="1">
    <citation type="submission" date="2019-07" db="EMBL/GenBank/DDBJ databases">
        <title>De Novo Assembly of kiwifruit Actinidia rufa.</title>
        <authorList>
            <person name="Sugita-Konishi S."/>
            <person name="Sato K."/>
            <person name="Mori E."/>
            <person name="Abe Y."/>
            <person name="Kisaki G."/>
            <person name="Hamano K."/>
            <person name="Suezawa K."/>
            <person name="Otani M."/>
            <person name="Fukuda T."/>
            <person name="Manabe T."/>
            <person name="Gomi K."/>
            <person name="Tabuchi M."/>
            <person name="Akimitsu K."/>
            <person name="Kataoka I."/>
        </authorList>
    </citation>
    <scope>NUCLEOTIDE SEQUENCE [LARGE SCALE GENOMIC DNA]</scope>
    <source>
        <strain evidence="3">cv. Fuchu</strain>
    </source>
</reference>
<name>A0A7J0DKM4_9ERIC</name>
<dbReference type="Proteomes" id="UP000585474">
    <property type="component" value="Unassembled WGS sequence"/>
</dbReference>
<organism evidence="2 3">
    <name type="scientific">Actinidia rufa</name>
    <dbReference type="NCBI Taxonomy" id="165716"/>
    <lineage>
        <taxon>Eukaryota</taxon>
        <taxon>Viridiplantae</taxon>
        <taxon>Streptophyta</taxon>
        <taxon>Embryophyta</taxon>
        <taxon>Tracheophyta</taxon>
        <taxon>Spermatophyta</taxon>
        <taxon>Magnoliopsida</taxon>
        <taxon>eudicotyledons</taxon>
        <taxon>Gunneridae</taxon>
        <taxon>Pentapetalae</taxon>
        <taxon>asterids</taxon>
        <taxon>Ericales</taxon>
        <taxon>Actinidiaceae</taxon>
        <taxon>Actinidia</taxon>
    </lineage>
</organism>
<gene>
    <name evidence="2" type="ORF">Acr_00g0049860</name>
</gene>
<protein>
    <submittedName>
        <fullName evidence="2">Uncharacterized protein</fullName>
    </submittedName>
</protein>
<dbReference type="EMBL" id="BJWL01000270">
    <property type="protein sequence ID" value="GFS37103.1"/>
    <property type="molecule type" value="Genomic_DNA"/>
</dbReference>
<evidence type="ECO:0000313" key="2">
    <source>
        <dbReference type="EMBL" id="GFS37103.1"/>
    </source>
</evidence>